<evidence type="ECO:0000313" key="2">
    <source>
        <dbReference type="Proteomes" id="UP000184603"/>
    </source>
</evidence>
<proteinExistence type="predicted"/>
<dbReference type="STRING" id="1121416.SAMN02745220_03536"/>
<sequence length="53" mass="5780">MGRLLQGSSIGILSNRGLIRPDLLRHVTYPHILNIADMSSPRISGRLKPLTSG</sequence>
<evidence type="ECO:0000313" key="1">
    <source>
        <dbReference type="EMBL" id="SHO50571.1"/>
    </source>
</evidence>
<protein>
    <submittedName>
        <fullName evidence="1">Uncharacterized protein</fullName>
    </submittedName>
</protein>
<name>A0A1M7YD98_9BACT</name>
<keyword evidence="2" id="KW-1185">Reference proteome</keyword>
<accession>A0A1M7YD98</accession>
<organism evidence="1 2">
    <name type="scientific">Desulfopila aestuarii DSM 18488</name>
    <dbReference type="NCBI Taxonomy" id="1121416"/>
    <lineage>
        <taxon>Bacteria</taxon>
        <taxon>Pseudomonadati</taxon>
        <taxon>Thermodesulfobacteriota</taxon>
        <taxon>Desulfobulbia</taxon>
        <taxon>Desulfobulbales</taxon>
        <taxon>Desulfocapsaceae</taxon>
        <taxon>Desulfopila</taxon>
    </lineage>
</organism>
<gene>
    <name evidence="1" type="ORF">SAMN02745220_03536</name>
</gene>
<dbReference type="EMBL" id="FRFE01000019">
    <property type="protein sequence ID" value="SHO50571.1"/>
    <property type="molecule type" value="Genomic_DNA"/>
</dbReference>
<dbReference type="AlphaFoldDB" id="A0A1M7YD98"/>
<reference evidence="1 2" key="1">
    <citation type="submission" date="2016-12" db="EMBL/GenBank/DDBJ databases">
        <authorList>
            <person name="Song W.-J."/>
            <person name="Kurnit D.M."/>
        </authorList>
    </citation>
    <scope>NUCLEOTIDE SEQUENCE [LARGE SCALE GENOMIC DNA]</scope>
    <source>
        <strain evidence="1 2">DSM 18488</strain>
    </source>
</reference>
<dbReference type="Proteomes" id="UP000184603">
    <property type="component" value="Unassembled WGS sequence"/>
</dbReference>